<dbReference type="Proteomes" id="UP001165082">
    <property type="component" value="Unassembled WGS sequence"/>
</dbReference>
<name>A0A9W7AD86_9STRA</name>
<dbReference type="InterPro" id="IPR013713">
    <property type="entry name" value="XPO2_central"/>
</dbReference>
<protein>
    <recommendedName>
        <fullName evidence="8">Importin N-terminal domain-containing protein</fullName>
    </recommendedName>
</protein>
<dbReference type="SMART" id="SM00913">
    <property type="entry name" value="IBN_N"/>
    <property type="match status" value="1"/>
</dbReference>
<evidence type="ECO:0000259" key="8">
    <source>
        <dbReference type="PROSITE" id="PS50166"/>
    </source>
</evidence>
<dbReference type="InterPro" id="IPR001494">
    <property type="entry name" value="Importin-beta_N"/>
</dbReference>
<evidence type="ECO:0000256" key="2">
    <source>
        <dbReference type="ARBA" id="ARBA00004496"/>
    </source>
</evidence>
<feature type="region of interest" description="Disordered" evidence="7">
    <location>
        <begin position="902"/>
        <end position="929"/>
    </location>
</feature>
<dbReference type="InterPro" id="IPR011989">
    <property type="entry name" value="ARM-like"/>
</dbReference>
<dbReference type="GO" id="GO:0031267">
    <property type="term" value="F:small GTPase binding"/>
    <property type="evidence" value="ECO:0007669"/>
    <property type="project" value="InterPro"/>
</dbReference>
<keyword evidence="4" id="KW-0963">Cytoplasm</keyword>
<evidence type="ECO:0000256" key="7">
    <source>
        <dbReference type="SAM" id="MobiDB-lite"/>
    </source>
</evidence>
<keyword evidence="5" id="KW-0653">Protein transport</keyword>
<keyword evidence="3" id="KW-0813">Transport</keyword>
<dbReference type="OrthoDB" id="760868at2759"/>
<keyword evidence="10" id="KW-1185">Reference proteome</keyword>
<evidence type="ECO:0000256" key="5">
    <source>
        <dbReference type="ARBA" id="ARBA00022927"/>
    </source>
</evidence>
<evidence type="ECO:0000256" key="1">
    <source>
        <dbReference type="ARBA" id="ARBA00004123"/>
    </source>
</evidence>
<evidence type="ECO:0000313" key="10">
    <source>
        <dbReference type="Proteomes" id="UP001165082"/>
    </source>
</evidence>
<dbReference type="Gene3D" id="1.25.10.10">
    <property type="entry name" value="Leucine-rich Repeat Variant"/>
    <property type="match status" value="1"/>
</dbReference>
<organism evidence="9 10">
    <name type="scientific">Triparma retinervis</name>
    <dbReference type="NCBI Taxonomy" id="2557542"/>
    <lineage>
        <taxon>Eukaryota</taxon>
        <taxon>Sar</taxon>
        <taxon>Stramenopiles</taxon>
        <taxon>Ochrophyta</taxon>
        <taxon>Bolidophyceae</taxon>
        <taxon>Parmales</taxon>
        <taxon>Triparmaceae</taxon>
        <taxon>Triparma</taxon>
    </lineage>
</organism>
<proteinExistence type="predicted"/>
<dbReference type="GO" id="GO:0005635">
    <property type="term" value="C:nuclear envelope"/>
    <property type="evidence" value="ECO:0007669"/>
    <property type="project" value="TreeGrafter"/>
</dbReference>
<dbReference type="PROSITE" id="PS50166">
    <property type="entry name" value="IMPORTIN_B_NT"/>
    <property type="match status" value="1"/>
</dbReference>
<feature type="domain" description="Importin N-terminal" evidence="8">
    <location>
        <begin position="26"/>
        <end position="99"/>
    </location>
</feature>
<evidence type="ECO:0000256" key="6">
    <source>
        <dbReference type="ARBA" id="ARBA00023242"/>
    </source>
</evidence>
<dbReference type="PANTHER" id="PTHR10997">
    <property type="entry name" value="IMPORTIN-7, 8, 11"/>
    <property type="match status" value="1"/>
</dbReference>
<gene>
    <name evidence="9" type="ORF">TrRE_jg1088</name>
</gene>
<dbReference type="AlphaFoldDB" id="A0A9W7AD86"/>
<accession>A0A9W7AD86</accession>
<dbReference type="GO" id="GO:0006606">
    <property type="term" value="P:protein import into nucleus"/>
    <property type="evidence" value="ECO:0007669"/>
    <property type="project" value="TreeGrafter"/>
</dbReference>
<dbReference type="Pfam" id="PF08506">
    <property type="entry name" value="Cse1"/>
    <property type="match status" value="1"/>
</dbReference>
<dbReference type="EMBL" id="BRXZ01001276">
    <property type="protein sequence ID" value="GMH67118.1"/>
    <property type="molecule type" value="Genomic_DNA"/>
</dbReference>
<comment type="subcellular location">
    <subcellularLocation>
        <location evidence="2">Cytoplasm</location>
    </subcellularLocation>
    <subcellularLocation>
        <location evidence="1">Nucleus</location>
    </subcellularLocation>
</comment>
<dbReference type="InterPro" id="IPR016024">
    <property type="entry name" value="ARM-type_fold"/>
</dbReference>
<evidence type="ECO:0000256" key="3">
    <source>
        <dbReference type="ARBA" id="ARBA00022448"/>
    </source>
</evidence>
<comment type="caution">
    <text evidence="9">The sequence shown here is derived from an EMBL/GenBank/DDBJ whole genome shotgun (WGS) entry which is preliminary data.</text>
</comment>
<evidence type="ECO:0000313" key="9">
    <source>
        <dbReference type="EMBL" id="GMH67118.1"/>
    </source>
</evidence>
<dbReference type="Pfam" id="PF03810">
    <property type="entry name" value="IBN_N"/>
    <property type="match status" value="1"/>
</dbReference>
<keyword evidence="6" id="KW-0539">Nucleus</keyword>
<evidence type="ECO:0000256" key="4">
    <source>
        <dbReference type="ARBA" id="ARBA00022490"/>
    </source>
</evidence>
<dbReference type="SUPFAM" id="SSF48371">
    <property type="entry name" value="ARM repeat"/>
    <property type="match status" value="1"/>
</dbReference>
<dbReference type="PANTHER" id="PTHR10997:SF18">
    <property type="entry name" value="D-IMPORTIN 7_RANBP7"/>
    <property type="match status" value="1"/>
</dbReference>
<feature type="compositionally biased region" description="Acidic residues" evidence="7">
    <location>
        <begin position="902"/>
        <end position="924"/>
    </location>
</feature>
<sequence>MALTLESLSAALQASFSANKVERDNAEQAINSLEDIPGASPLLLQIIATHGVDKFIRQAAAVALKNLCRRCWCHSVPAKILNPQDKATTRVNALEAIMIEPEPSIMKLLAETINSITITDYPNEWPDLLPTLLTNVQEGGGRGDAVRVHGALVVLRKLAKRYEYKGKEQRGPLTEIISRGFPLLTTMMGALINQNTDDAARIMKQTLKIFWSCTQFNLDDLNHLQLESWFQIFLELMNKKLYDADKNIPPLNQPTDPSERDKWVWWKVKKWTTQIIQRFFARYGNPKSAEEGKEEFARYFSDKVAPQFLQPVCETLALRSQNEYCTDRVIMLCLSYVCTCIEQKKTWLLLKPHLDFLLYSVCYNVLRMTPEQVDLFENDPHEHIQRSTSIQLEWVDPKMQALTFIEDLVKYRTTTVAQPLMNHLVNIISTYTASAGTGNPLDMDCALHIISSLSAFLMNEKKGTYKQQLPTLIVMHVLPLLNSPVGILRSRACSTVVQFAEVPLDSQSFAALLQAVMGRLNDPSLPVQIEASKAMQFLIQNPEAGAIILPNLPQLLDSFFRIMNEVGNDDVVQSLDVLIDQFGEEMAPHAIALVNQLCGTFIRYIEVDDEEDEEGQATMAATVCLECVATVLNTVKDREDIFIAVEPQLVPIVAKILHKDGELIEFLEHALDFLTFFTYYQTKITPALWSLFPLMFEAFHEYAFDYLANMVAPIDNYVNTDLEAFCSLTTPDGKKYIDLVFEAVSKVLTMQPDIVAETDCRKALGLINIVFQCAAMKPEAKPFINNYLPHAVELTLAKLIQQEKADIPASRVQCYVVIGSLLFYDVEMTMQELEKRNVVKSVIDIWIGDGSELERWMAKKATALGWLGLLSLGTERLIKNGVDPMALLRGVVEIAKSIVEDYEGGGEDGGEEEGGGDVWEDVDEGGGGAFADFEDEDGDIDIHDNGAYNKVLDSQSLMWGGYGGFDLGDDEDEDDLESPLDAVDELFVMEQVFAGMDPSLRAGLPEEVVADINYLAVKAQERKAEAARKATQGTK</sequence>
<reference evidence="9" key="1">
    <citation type="submission" date="2022-07" db="EMBL/GenBank/DDBJ databases">
        <title>Genome analysis of Parmales, a sister group of diatoms, reveals the evolutionary specialization of diatoms from phago-mixotrophs to photoautotrophs.</title>
        <authorList>
            <person name="Ban H."/>
            <person name="Sato S."/>
            <person name="Yoshikawa S."/>
            <person name="Kazumasa Y."/>
            <person name="Nakamura Y."/>
            <person name="Ichinomiya M."/>
            <person name="Saitoh K."/>
            <person name="Sato N."/>
            <person name="Blanc-Mathieu R."/>
            <person name="Endo H."/>
            <person name="Kuwata A."/>
            <person name="Ogata H."/>
        </authorList>
    </citation>
    <scope>NUCLEOTIDE SEQUENCE</scope>
</reference>
<dbReference type="GO" id="GO:0005829">
    <property type="term" value="C:cytosol"/>
    <property type="evidence" value="ECO:0007669"/>
    <property type="project" value="TreeGrafter"/>
</dbReference>